<feature type="compositionally biased region" description="Basic residues" evidence="1">
    <location>
        <begin position="20"/>
        <end position="31"/>
    </location>
</feature>
<organism evidence="2 3">
    <name type="scientific">Cystobacter fuscus (strain ATCC 25194 / DSM 2262 / NBRC 100088 / M29)</name>
    <dbReference type="NCBI Taxonomy" id="1242864"/>
    <lineage>
        <taxon>Bacteria</taxon>
        <taxon>Pseudomonadati</taxon>
        <taxon>Myxococcota</taxon>
        <taxon>Myxococcia</taxon>
        <taxon>Myxococcales</taxon>
        <taxon>Cystobacterineae</taxon>
        <taxon>Archangiaceae</taxon>
        <taxon>Cystobacter</taxon>
    </lineage>
</organism>
<comment type="caution">
    <text evidence="2">The sequence shown here is derived from an EMBL/GenBank/DDBJ whole genome shotgun (WGS) entry which is preliminary data.</text>
</comment>
<protein>
    <submittedName>
        <fullName evidence="2">Uncharacterized protein</fullName>
    </submittedName>
</protein>
<feature type="compositionally biased region" description="Basic and acidic residues" evidence="1">
    <location>
        <begin position="9"/>
        <end position="19"/>
    </location>
</feature>
<dbReference type="AlphaFoldDB" id="S9QY63"/>
<sequence length="61" mass="6646">MTSVPGLHLDADFINEFHPRPSKRGTGRLHVQHPEAHGPGATRSRGSQETRQSRASTSDDA</sequence>
<proteinExistence type="predicted"/>
<feature type="region of interest" description="Disordered" evidence="1">
    <location>
        <begin position="1"/>
        <end position="61"/>
    </location>
</feature>
<keyword evidence="3" id="KW-1185">Reference proteome</keyword>
<evidence type="ECO:0000313" key="2">
    <source>
        <dbReference type="EMBL" id="EPX61588.1"/>
    </source>
</evidence>
<dbReference type="Proteomes" id="UP000011682">
    <property type="component" value="Unassembled WGS sequence"/>
</dbReference>
<reference evidence="2" key="1">
    <citation type="submission" date="2013-05" db="EMBL/GenBank/DDBJ databases">
        <title>Genome assembly of Cystobacter fuscus DSM 2262.</title>
        <authorList>
            <person name="Sharma G."/>
            <person name="Khatri I."/>
            <person name="Kaur C."/>
            <person name="Mayilraj S."/>
            <person name="Subramanian S."/>
        </authorList>
    </citation>
    <scope>NUCLEOTIDE SEQUENCE [LARGE SCALE GENOMIC DNA]</scope>
    <source>
        <strain evidence="2">DSM 2262</strain>
    </source>
</reference>
<dbReference type="EMBL" id="ANAH02000009">
    <property type="protein sequence ID" value="EPX61588.1"/>
    <property type="molecule type" value="Genomic_DNA"/>
</dbReference>
<accession>S9QY63</accession>
<evidence type="ECO:0000313" key="3">
    <source>
        <dbReference type="Proteomes" id="UP000011682"/>
    </source>
</evidence>
<gene>
    <name evidence="2" type="ORF">D187_010207</name>
</gene>
<name>S9QY63_CYSF2</name>
<evidence type="ECO:0000256" key="1">
    <source>
        <dbReference type="SAM" id="MobiDB-lite"/>
    </source>
</evidence>